<feature type="signal peptide" evidence="1">
    <location>
        <begin position="1"/>
        <end position="19"/>
    </location>
</feature>
<evidence type="ECO:0000313" key="3">
    <source>
        <dbReference type="Proteomes" id="UP001215280"/>
    </source>
</evidence>
<evidence type="ECO:0000313" key="2">
    <source>
        <dbReference type="EMBL" id="KAJ7736201.1"/>
    </source>
</evidence>
<dbReference type="AlphaFoldDB" id="A0AAD7MX76"/>
<accession>A0AAD7MX76</accession>
<name>A0AAD7MX76_9AGAR</name>
<reference evidence="2" key="1">
    <citation type="submission" date="2023-03" db="EMBL/GenBank/DDBJ databases">
        <title>Massive genome expansion in bonnet fungi (Mycena s.s.) driven by repeated elements and novel gene families across ecological guilds.</title>
        <authorList>
            <consortium name="Lawrence Berkeley National Laboratory"/>
            <person name="Harder C.B."/>
            <person name="Miyauchi S."/>
            <person name="Viragh M."/>
            <person name="Kuo A."/>
            <person name="Thoen E."/>
            <person name="Andreopoulos B."/>
            <person name="Lu D."/>
            <person name="Skrede I."/>
            <person name="Drula E."/>
            <person name="Henrissat B."/>
            <person name="Morin E."/>
            <person name="Kohler A."/>
            <person name="Barry K."/>
            <person name="LaButti K."/>
            <person name="Morin E."/>
            <person name="Salamov A."/>
            <person name="Lipzen A."/>
            <person name="Mereny Z."/>
            <person name="Hegedus B."/>
            <person name="Baldrian P."/>
            <person name="Stursova M."/>
            <person name="Weitz H."/>
            <person name="Taylor A."/>
            <person name="Grigoriev I.V."/>
            <person name="Nagy L.G."/>
            <person name="Martin F."/>
            <person name="Kauserud H."/>
        </authorList>
    </citation>
    <scope>NUCLEOTIDE SEQUENCE</scope>
    <source>
        <strain evidence="2">CBHHK188m</strain>
    </source>
</reference>
<comment type="caution">
    <text evidence="2">The sequence shown here is derived from an EMBL/GenBank/DDBJ whole genome shotgun (WGS) entry which is preliminary data.</text>
</comment>
<dbReference type="EMBL" id="JARJLG010000150">
    <property type="protein sequence ID" value="KAJ7736201.1"/>
    <property type="molecule type" value="Genomic_DNA"/>
</dbReference>
<dbReference type="Proteomes" id="UP001215280">
    <property type="component" value="Unassembled WGS sequence"/>
</dbReference>
<proteinExistence type="predicted"/>
<evidence type="ECO:0000256" key="1">
    <source>
        <dbReference type="SAM" id="SignalP"/>
    </source>
</evidence>
<sequence length="59" mass="6377">MQSSFYTVCAVVAICFVSATQLSPNAANLQNRAHSPSFTFAAMNHNILRSAVESSTRDL</sequence>
<gene>
    <name evidence="2" type="ORF">DFH07DRAFT_966923</name>
</gene>
<protein>
    <submittedName>
        <fullName evidence="2">Uncharacterized protein</fullName>
    </submittedName>
</protein>
<keyword evidence="1" id="KW-0732">Signal</keyword>
<keyword evidence="3" id="KW-1185">Reference proteome</keyword>
<feature type="chain" id="PRO_5042162629" evidence="1">
    <location>
        <begin position="20"/>
        <end position="59"/>
    </location>
</feature>
<organism evidence="2 3">
    <name type="scientific">Mycena maculata</name>
    <dbReference type="NCBI Taxonomy" id="230809"/>
    <lineage>
        <taxon>Eukaryota</taxon>
        <taxon>Fungi</taxon>
        <taxon>Dikarya</taxon>
        <taxon>Basidiomycota</taxon>
        <taxon>Agaricomycotina</taxon>
        <taxon>Agaricomycetes</taxon>
        <taxon>Agaricomycetidae</taxon>
        <taxon>Agaricales</taxon>
        <taxon>Marasmiineae</taxon>
        <taxon>Mycenaceae</taxon>
        <taxon>Mycena</taxon>
    </lineage>
</organism>